<sequence>MQHILWVLLMATPVPLWASRTTGKIIPVLYSYNSTFNPKMVNGSIQFYNIKGRKDSPLVGVSMYPVKPVTEAWIHATFSIISKKGRMHAPIYNSKADFCDFLRQPSKYHIMSLVYNEVRRFGRIPSRCPIMPSWYMFSNISLRQIQLPSFLSEADFLATIVGYIPGKEQYLRFQFVGALKKV</sequence>
<keyword evidence="1" id="KW-0732">Signal</keyword>
<keyword evidence="4" id="KW-1185">Reference proteome</keyword>
<dbReference type="OrthoDB" id="8186735at2759"/>
<accession>A0A084W991</accession>
<dbReference type="PANTHER" id="PTHR20898:SF1">
    <property type="entry name" value="MD-2-RELATED LIPID-RECOGNITION DOMAIN-CONTAINING PROTEIN"/>
    <property type="match status" value="1"/>
</dbReference>
<dbReference type="VEuPathDB" id="VectorBase:ASIC014789"/>
<evidence type="ECO:0000313" key="4">
    <source>
        <dbReference type="Proteomes" id="UP000030765"/>
    </source>
</evidence>
<feature type="chain" id="PRO_5001784533" evidence="1">
    <location>
        <begin position="19"/>
        <end position="182"/>
    </location>
</feature>
<evidence type="ECO:0000313" key="3">
    <source>
        <dbReference type="EnsemblMetazoa" id="ASIC014789-PA"/>
    </source>
</evidence>
<dbReference type="EMBL" id="KE525321">
    <property type="protein sequence ID" value="KFB46785.1"/>
    <property type="molecule type" value="Genomic_DNA"/>
</dbReference>
<evidence type="ECO:0000256" key="1">
    <source>
        <dbReference type="SAM" id="SignalP"/>
    </source>
</evidence>
<dbReference type="VEuPathDB" id="VectorBase:ASIS015593"/>
<proteinExistence type="predicted"/>
<dbReference type="Pfam" id="PF06477">
    <property type="entry name" value="DUF1091"/>
    <property type="match status" value="1"/>
</dbReference>
<dbReference type="EMBL" id="ATLV01021651">
    <property type="status" value="NOT_ANNOTATED_CDS"/>
    <property type="molecule type" value="Genomic_DNA"/>
</dbReference>
<reference evidence="3" key="2">
    <citation type="submission" date="2020-05" db="UniProtKB">
        <authorList>
            <consortium name="EnsemblMetazoa"/>
        </authorList>
    </citation>
    <scope>IDENTIFICATION</scope>
</reference>
<dbReference type="EnsemblMetazoa" id="ASIC014789-RA">
    <property type="protein sequence ID" value="ASIC014789-PA"/>
    <property type="gene ID" value="ASIC014789"/>
</dbReference>
<protein>
    <submittedName>
        <fullName evidence="2">AGAP010993-PA-like protein</fullName>
    </submittedName>
</protein>
<evidence type="ECO:0000313" key="2">
    <source>
        <dbReference type="EMBL" id="KFB46785.1"/>
    </source>
</evidence>
<feature type="signal peptide" evidence="1">
    <location>
        <begin position="1"/>
        <end position="18"/>
    </location>
</feature>
<gene>
    <name evidence="2" type="ORF">ZHAS_00014789</name>
</gene>
<dbReference type="PANTHER" id="PTHR20898">
    <property type="entry name" value="DAEDALUS ON 3-RELATED-RELATED"/>
    <property type="match status" value="1"/>
</dbReference>
<name>A0A084W991_ANOSI</name>
<dbReference type="InterPro" id="IPR010512">
    <property type="entry name" value="DUF1091"/>
</dbReference>
<dbReference type="OMA" id="YFEIRRY"/>
<organism evidence="3 4">
    <name type="scientific">Anopheles sinensis</name>
    <name type="common">Mosquito</name>
    <dbReference type="NCBI Taxonomy" id="74873"/>
    <lineage>
        <taxon>Eukaryota</taxon>
        <taxon>Metazoa</taxon>
        <taxon>Ecdysozoa</taxon>
        <taxon>Arthropoda</taxon>
        <taxon>Hexapoda</taxon>
        <taxon>Insecta</taxon>
        <taxon>Pterygota</taxon>
        <taxon>Neoptera</taxon>
        <taxon>Endopterygota</taxon>
        <taxon>Diptera</taxon>
        <taxon>Nematocera</taxon>
        <taxon>Culicoidea</taxon>
        <taxon>Culicidae</taxon>
        <taxon>Anophelinae</taxon>
        <taxon>Anopheles</taxon>
    </lineage>
</organism>
<dbReference type="Proteomes" id="UP000030765">
    <property type="component" value="Unassembled WGS sequence"/>
</dbReference>
<dbReference type="AlphaFoldDB" id="A0A084W991"/>
<reference evidence="2 4" key="1">
    <citation type="journal article" date="2014" name="BMC Genomics">
        <title>Genome sequence of Anopheles sinensis provides insight into genetics basis of mosquito competence for malaria parasites.</title>
        <authorList>
            <person name="Zhou D."/>
            <person name="Zhang D."/>
            <person name="Ding G."/>
            <person name="Shi L."/>
            <person name="Hou Q."/>
            <person name="Ye Y."/>
            <person name="Xu Y."/>
            <person name="Zhou H."/>
            <person name="Xiong C."/>
            <person name="Li S."/>
            <person name="Yu J."/>
            <person name="Hong S."/>
            <person name="Yu X."/>
            <person name="Zou P."/>
            <person name="Chen C."/>
            <person name="Chang X."/>
            <person name="Wang W."/>
            <person name="Lv Y."/>
            <person name="Sun Y."/>
            <person name="Ma L."/>
            <person name="Shen B."/>
            <person name="Zhu C."/>
        </authorList>
    </citation>
    <scope>NUCLEOTIDE SEQUENCE [LARGE SCALE GENOMIC DNA]</scope>
</reference>